<feature type="signal peptide" evidence="1">
    <location>
        <begin position="1"/>
        <end position="30"/>
    </location>
</feature>
<sequence>MNKKQMHTKRNLIGIIASLFFLWGGTTVNAADNVNLDLTKGDIEISVDGYRQNGGEMKDGPEDGSYVITSNGKETGNVVTVVSGKRHEIILDGVRIHAAADRGYNPIYIAPKAKVSLTLKGTNVVQSDGYAGIAVPEEASLTIEAKNGGTLDAWVGAGSASAGIGGTFRDNKGNDTQNANCGTIEINSGVINTSSIGKGNTGTAAQSGTLVSDDDGTAWIDAGSVSAGKREFVSGIIFDGSDGQVYGSYTLNKEGLMVPFGKTLTISGRGTLTIPRKYPLTLEGNLINNGILKIGDENSLLGNGVLGGTGEFYILSGITADMFAVPDRMLYGTGEDHTEYVKKYVQDSIQESGATVWVRGQIFTRAEGGDWELEIKPSKVIEKGIYTVTFTSPDDESNQASKTFEVLDAGELTGLILVTPPEKTQYIYGERFSKKGMEASVTYSSGATKTLANDKVKIKDGNLNVGQASVTLYYKENGKEVTCTVGIQVSPKEIDVSKINWEERSKTSFVYDGTVQSFDFRADMPDGLKVTIGGVNSGTNAGTYTATVDFFLEEDYAGNYVLVGNTSVTKEWTIAPIQLEWNIGDLEIAGNTRDENVYVYGELSVEGILPADAKNEKLTTSFPADKITGTHNGLAGDEQEITLAWVDENDRYSLGDHETSGNYALPEELPILPAVINDVKITVAPPELEFGGGMAYRLDIESGISYVPAGLRHEPDYDFPSEIQKGLIQAVMKKGISQTYVNVYDVSLMRKEKGESVWKRVRADLDPSEGMTVTIPYPKGITQNAYDAVVAYIYPKDIGEEKAGAIVYPEVTKTDKGIQFVVPEAAPVAVGWKEAAASKGFSFWKDVFKKSSDKSKK</sequence>
<evidence type="ECO:0000259" key="2">
    <source>
        <dbReference type="Pfam" id="PF07523"/>
    </source>
</evidence>
<keyword evidence="4" id="KW-1185">Reference proteome</keyword>
<accession>A0A7X3SLM3</accession>
<dbReference type="EMBL" id="WUQX01000001">
    <property type="protein sequence ID" value="MXP78793.1"/>
    <property type="molecule type" value="Genomic_DNA"/>
</dbReference>
<dbReference type="Pfam" id="PF07523">
    <property type="entry name" value="Big_3"/>
    <property type="match status" value="1"/>
</dbReference>
<dbReference type="Proteomes" id="UP000460412">
    <property type="component" value="Unassembled WGS sequence"/>
</dbReference>
<dbReference type="InterPro" id="IPR022038">
    <property type="entry name" value="Ig-like_bact"/>
</dbReference>
<protein>
    <recommendedName>
        <fullName evidence="2">Ig-like domain-containing protein</fullName>
    </recommendedName>
</protein>
<dbReference type="RefSeq" id="WP_159755933.1">
    <property type="nucleotide sequence ID" value="NZ_WUQX01000001.1"/>
</dbReference>
<evidence type="ECO:0000256" key="1">
    <source>
        <dbReference type="SAM" id="SignalP"/>
    </source>
</evidence>
<feature type="domain" description="Ig-like" evidence="2">
    <location>
        <begin position="420"/>
        <end position="485"/>
    </location>
</feature>
<organism evidence="3 4">
    <name type="scientific">Sporofaciens musculi</name>
    <dbReference type="NCBI Taxonomy" id="2681861"/>
    <lineage>
        <taxon>Bacteria</taxon>
        <taxon>Bacillati</taxon>
        <taxon>Bacillota</taxon>
        <taxon>Clostridia</taxon>
        <taxon>Lachnospirales</taxon>
        <taxon>Lachnospiraceae</taxon>
        <taxon>Sporofaciens</taxon>
    </lineage>
</organism>
<dbReference type="AlphaFoldDB" id="A0A7X3SLM3"/>
<dbReference type="Gene3D" id="2.60.40.3630">
    <property type="match status" value="1"/>
</dbReference>
<gene>
    <name evidence="3" type="ORF">GN277_26665</name>
</gene>
<evidence type="ECO:0000313" key="4">
    <source>
        <dbReference type="Proteomes" id="UP000460412"/>
    </source>
</evidence>
<comment type="caution">
    <text evidence="3">The sequence shown here is derived from an EMBL/GenBank/DDBJ whole genome shotgun (WGS) entry which is preliminary data.</text>
</comment>
<feature type="chain" id="PRO_5031457771" description="Ig-like domain-containing protein" evidence="1">
    <location>
        <begin position="31"/>
        <end position="857"/>
    </location>
</feature>
<proteinExistence type="predicted"/>
<name>A0A7X3SLM3_9FIRM</name>
<reference evidence="3 4" key="1">
    <citation type="submission" date="2019-12" db="EMBL/GenBank/DDBJ databases">
        <title>Sporaefaciens musculi gen. nov., sp. nov., a novel bacterium isolated from the caecum of an obese mouse.</title>
        <authorList>
            <person name="Rasmussen T.S."/>
            <person name="Streidl T."/>
            <person name="Hitch T.C.A."/>
            <person name="Wortmann E."/>
            <person name="Deptula P."/>
            <person name="Hansen M."/>
            <person name="Nielsen D.S."/>
            <person name="Clavel T."/>
            <person name="Vogensen F.K."/>
        </authorList>
    </citation>
    <scope>NUCLEOTIDE SEQUENCE [LARGE SCALE GENOMIC DNA]</scope>
    <source>
        <strain evidence="3 4">WCA-9-b2</strain>
    </source>
</reference>
<keyword evidence="1" id="KW-0732">Signal</keyword>
<evidence type="ECO:0000313" key="3">
    <source>
        <dbReference type="EMBL" id="MXP78793.1"/>
    </source>
</evidence>